<dbReference type="AlphaFoldDB" id="A0A2K3DKX1"/>
<evidence type="ECO:0000256" key="2">
    <source>
        <dbReference type="SAM" id="MobiDB-lite"/>
    </source>
</evidence>
<reference evidence="3 4" key="1">
    <citation type="journal article" date="2007" name="Science">
        <title>The Chlamydomonas genome reveals the evolution of key animal and plant functions.</title>
        <authorList>
            <person name="Merchant S.S."/>
            <person name="Prochnik S.E."/>
            <person name="Vallon O."/>
            <person name="Harris E.H."/>
            <person name="Karpowicz S.J."/>
            <person name="Witman G.B."/>
            <person name="Terry A."/>
            <person name="Salamov A."/>
            <person name="Fritz-Laylin L.K."/>
            <person name="Marechal-Drouard L."/>
            <person name="Marshall W.F."/>
            <person name="Qu L.H."/>
            <person name="Nelson D.R."/>
            <person name="Sanderfoot A.A."/>
            <person name="Spalding M.H."/>
            <person name="Kapitonov V.V."/>
            <person name="Ren Q."/>
            <person name="Ferris P."/>
            <person name="Lindquist E."/>
            <person name="Shapiro H."/>
            <person name="Lucas S.M."/>
            <person name="Grimwood J."/>
            <person name="Schmutz J."/>
            <person name="Cardol P."/>
            <person name="Cerutti H."/>
            <person name="Chanfreau G."/>
            <person name="Chen C.L."/>
            <person name="Cognat V."/>
            <person name="Croft M.T."/>
            <person name="Dent R."/>
            <person name="Dutcher S."/>
            <person name="Fernandez E."/>
            <person name="Fukuzawa H."/>
            <person name="Gonzalez-Ballester D."/>
            <person name="Gonzalez-Halphen D."/>
            <person name="Hallmann A."/>
            <person name="Hanikenne M."/>
            <person name="Hippler M."/>
            <person name="Inwood W."/>
            <person name="Jabbari K."/>
            <person name="Kalanon M."/>
            <person name="Kuras R."/>
            <person name="Lefebvre P.A."/>
            <person name="Lemaire S.D."/>
            <person name="Lobanov A.V."/>
            <person name="Lohr M."/>
            <person name="Manuell A."/>
            <person name="Meier I."/>
            <person name="Mets L."/>
            <person name="Mittag M."/>
            <person name="Mittelmeier T."/>
            <person name="Moroney J.V."/>
            <person name="Moseley J."/>
            <person name="Napoli C."/>
            <person name="Nedelcu A.M."/>
            <person name="Niyogi K."/>
            <person name="Novoselov S.V."/>
            <person name="Paulsen I.T."/>
            <person name="Pazour G."/>
            <person name="Purton S."/>
            <person name="Ral J.P."/>
            <person name="Riano-Pachon D.M."/>
            <person name="Riekhof W."/>
            <person name="Rymarquis L."/>
            <person name="Schroda M."/>
            <person name="Stern D."/>
            <person name="Umen J."/>
            <person name="Willows R."/>
            <person name="Wilson N."/>
            <person name="Zimmer S.L."/>
            <person name="Allmer J."/>
            <person name="Balk J."/>
            <person name="Bisova K."/>
            <person name="Chen C.J."/>
            <person name="Elias M."/>
            <person name="Gendler K."/>
            <person name="Hauser C."/>
            <person name="Lamb M.R."/>
            <person name="Ledford H."/>
            <person name="Long J.C."/>
            <person name="Minagawa J."/>
            <person name="Page M.D."/>
            <person name="Pan J."/>
            <person name="Pootakham W."/>
            <person name="Roje S."/>
            <person name="Rose A."/>
            <person name="Stahlberg E."/>
            <person name="Terauchi A.M."/>
            <person name="Yang P."/>
            <person name="Ball S."/>
            <person name="Bowler C."/>
            <person name="Dieckmann C.L."/>
            <person name="Gladyshev V.N."/>
            <person name="Green P."/>
            <person name="Jorgensen R."/>
            <person name="Mayfield S."/>
            <person name="Mueller-Roeber B."/>
            <person name="Rajamani S."/>
            <person name="Sayre R.T."/>
            <person name="Brokstein P."/>
            <person name="Dubchak I."/>
            <person name="Goodstein D."/>
            <person name="Hornick L."/>
            <person name="Huang Y.W."/>
            <person name="Jhaveri J."/>
            <person name="Luo Y."/>
            <person name="Martinez D."/>
            <person name="Ngau W.C."/>
            <person name="Otillar B."/>
            <person name="Poliakov A."/>
            <person name="Porter A."/>
            <person name="Szajkowski L."/>
            <person name="Werner G."/>
            <person name="Zhou K."/>
            <person name="Grigoriev I.V."/>
            <person name="Rokhsar D.S."/>
            <person name="Grossman A.R."/>
        </authorList>
    </citation>
    <scope>NUCLEOTIDE SEQUENCE [LARGE SCALE GENOMIC DNA]</scope>
    <source>
        <strain evidence="4">CC-503</strain>
    </source>
</reference>
<gene>
    <name evidence="3" type="ORF">CHLRE_07g344702v5</name>
</gene>
<proteinExistence type="predicted"/>
<dbReference type="STRING" id="3055.A0A2K3DKX1"/>
<evidence type="ECO:0000256" key="1">
    <source>
        <dbReference type="ARBA" id="ARBA00004430"/>
    </source>
</evidence>
<feature type="region of interest" description="Disordered" evidence="2">
    <location>
        <begin position="29"/>
        <end position="48"/>
    </location>
</feature>
<protein>
    <submittedName>
        <fullName evidence="3">Uncharacterized protein</fullName>
    </submittedName>
</protein>
<evidence type="ECO:0000313" key="4">
    <source>
        <dbReference type="Proteomes" id="UP000006906"/>
    </source>
</evidence>
<dbReference type="Proteomes" id="UP000006906">
    <property type="component" value="Chromosome 7"/>
</dbReference>
<accession>A0A2K3DKX1</accession>
<keyword evidence="4" id="KW-1185">Reference proteome</keyword>
<dbReference type="OrthoDB" id="550575at2759"/>
<dbReference type="EMBL" id="CM008968">
    <property type="protein sequence ID" value="PNW81158.1"/>
    <property type="molecule type" value="Genomic_DNA"/>
</dbReference>
<dbReference type="Gene3D" id="3.80.10.10">
    <property type="entry name" value="Ribonuclease Inhibitor"/>
    <property type="match status" value="1"/>
</dbReference>
<name>A0A2K3DKX1_CHLRE</name>
<comment type="subcellular location">
    <subcellularLocation>
        <location evidence="1">Cytoplasm</location>
        <location evidence="1">Cytoskeleton</location>
        <location evidence="1">Cilium axoneme</location>
    </subcellularLocation>
</comment>
<dbReference type="InParanoid" id="A0A2K3DKX1"/>
<dbReference type="RefSeq" id="XP_042923000.1">
    <property type="nucleotide sequence ID" value="XM_043064432.1"/>
</dbReference>
<dbReference type="KEGG" id="cre:CHLRE_07g344702v5"/>
<dbReference type="PANTHER" id="PTHR13318">
    <property type="entry name" value="PARTNER OF PAIRED, ISOFORM B-RELATED"/>
    <property type="match status" value="1"/>
</dbReference>
<dbReference type="InterPro" id="IPR006553">
    <property type="entry name" value="Leu-rich_rpt_Cys-con_subtyp"/>
</dbReference>
<dbReference type="InterPro" id="IPR032675">
    <property type="entry name" value="LRR_dom_sf"/>
</dbReference>
<dbReference type="SMART" id="SM00367">
    <property type="entry name" value="LRR_CC"/>
    <property type="match status" value="4"/>
</dbReference>
<dbReference type="GeneID" id="66054156"/>
<dbReference type="Gramene" id="PNW81158">
    <property type="protein sequence ID" value="PNW81158"/>
    <property type="gene ID" value="CHLRE_07g344702v5"/>
</dbReference>
<organism evidence="3 4">
    <name type="scientific">Chlamydomonas reinhardtii</name>
    <name type="common">Chlamydomonas smithii</name>
    <dbReference type="NCBI Taxonomy" id="3055"/>
    <lineage>
        <taxon>Eukaryota</taxon>
        <taxon>Viridiplantae</taxon>
        <taxon>Chlorophyta</taxon>
        <taxon>core chlorophytes</taxon>
        <taxon>Chlorophyceae</taxon>
        <taxon>CS clade</taxon>
        <taxon>Chlamydomonadales</taxon>
        <taxon>Chlamydomonadaceae</taxon>
        <taxon>Chlamydomonas</taxon>
    </lineage>
</organism>
<evidence type="ECO:0000313" key="3">
    <source>
        <dbReference type="EMBL" id="PNW81158.1"/>
    </source>
</evidence>
<dbReference type="GO" id="GO:0005930">
    <property type="term" value="C:axoneme"/>
    <property type="evidence" value="ECO:0007669"/>
    <property type="project" value="UniProtKB-SubCell"/>
</dbReference>
<dbReference type="PANTHER" id="PTHR13318:SF190">
    <property type="entry name" value="PARTNER OF PAIRED, ISOFORM B"/>
    <property type="match status" value="1"/>
</dbReference>
<dbReference type="SUPFAM" id="SSF52047">
    <property type="entry name" value="RNI-like"/>
    <property type="match status" value="1"/>
</dbReference>
<sequence length="531" mass="53936">MTALHYAGLKALTPADPYVTLPPHLASETAATASHHQHPQGPPSRAALPPLRRVPLLLHLTELDLSGAGARSPALVQFPVAIERLQAAAPNLRLLRLDAVGSATYFRGLELGPAPATLGPGFPRLRVCELGLSRATSTQDQTPVQRRGSTLELLRRTVGGSPALRCLDVSGAMGLLDQTAIQVAVLDSASPSIAAFTRGVLQQDGGPDVAAAFGAARAAGAWVRRQGDGRADDDENGEDEEREALLAATAAADVLEAAEAALLRASGAATGTASGSGAAAAATATASRGGASAAGRGAVHGAPASTLNLRMPGDGDCRLRLCASLRPALRAALVGPLRELRASRSVLASDAGLHGLARLLGGTLQVLDVSESTHVTDAGLLHVAYGCTALRSLDVSATGITDWGVRRLMALAGPPPLQQQGQRAGGAAAGAAGAAVSGSWAGQQVVRRRRRQGVIDLVSDSGGDDEDEDVQAGCGGGALGGNAVSAGAGVGCRRLTYLDISKCRGVDRATRHAAAEGLQQLRQQLGLWATT</sequence>